<dbReference type="EMBL" id="WVRA01000005">
    <property type="protein sequence ID" value="NOE19408.1"/>
    <property type="molecule type" value="Genomic_DNA"/>
</dbReference>
<dbReference type="Pfam" id="PF01545">
    <property type="entry name" value="Cation_efflux"/>
    <property type="match status" value="1"/>
</dbReference>
<comment type="similarity">
    <text evidence="2">Belongs to the cation diffusion facilitator (CDF) transporter (TC 2.A.4) family.</text>
</comment>
<dbReference type="Proteomes" id="UP000597886">
    <property type="component" value="Unassembled WGS sequence"/>
</dbReference>
<evidence type="ECO:0000256" key="1">
    <source>
        <dbReference type="ARBA" id="ARBA00004141"/>
    </source>
</evidence>
<protein>
    <submittedName>
        <fullName evidence="10">Cation diffusion facilitator family transporter</fullName>
    </submittedName>
</protein>
<evidence type="ECO:0000256" key="4">
    <source>
        <dbReference type="ARBA" id="ARBA00022692"/>
    </source>
</evidence>
<dbReference type="PANTHER" id="PTHR43840">
    <property type="entry name" value="MITOCHONDRIAL METAL TRANSPORTER 1-RELATED"/>
    <property type="match status" value="1"/>
</dbReference>
<evidence type="ECO:0000259" key="9">
    <source>
        <dbReference type="Pfam" id="PF16916"/>
    </source>
</evidence>
<dbReference type="GO" id="GO:0015086">
    <property type="term" value="F:cadmium ion transmembrane transporter activity"/>
    <property type="evidence" value="ECO:0007669"/>
    <property type="project" value="TreeGrafter"/>
</dbReference>
<proteinExistence type="inferred from homology"/>
<reference evidence="10" key="1">
    <citation type="submission" date="2019-12" db="EMBL/GenBank/DDBJ databases">
        <title>Ruegeria JWLKs population differentiation of coral mucus and skeleton niches.</title>
        <authorList>
            <person name="Luo D."/>
        </authorList>
    </citation>
    <scope>NUCLEOTIDE SEQUENCE</scope>
    <source>
        <strain evidence="10">HKCCD6181</strain>
    </source>
</reference>
<evidence type="ECO:0000256" key="3">
    <source>
        <dbReference type="ARBA" id="ARBA00022448"/>
    </source>
</evidence>
<feature type="transmembrane region" description="Helical" evidence="7">
    <location>
        <begin position="156"/>
        <end position="178"/>
    </location>
</feature>
<dbReference type="GO" id="GO:0015093">
    <property type="term" value="F:ferrous iron transmembrane transporter activity"/>
    <property type="evidence" value="ECO:0007669"/>
    <property type="project" value="TreeGrafter"/>
</dbReference>
<comment type="caution">
    <text evidence="10">The sequence shown here is derived from an EMBL/GenBank/DDBJ whole genome shotgun (WGS) entry which is preliminary data.</text>
</comment>
<feature type="transmembrane region" description="Helical" evidence="7">
    <location>
        <begin position="38"/>
        <end position="59"/>
    </location>
</feature>
<feature type="domain" description="Cation efflux protein cytoplasmic" evidence="9">
    <location>
        <begin position="211"/>
        <end position="287"/>
    </location>
</feature>
<feature type="domain" description="Cation efflux protein transmembrane" evidence="8">
    <location>
        <begin position="15"/>
        <end position="206"/>
    </location>
</feature>
<evidence type="ECO:0000256" key="7">
    <source>
        <dbReference type="SAM" id="Phobius"/>
    </source>
</evidence>
<organism evidence="10 11">
    <name type="scientific">Ruegeria atlantica</name>
    <dbReference type="NCBI Taxonomy" id="81569"/>
    <lineage>
        <taxon>Bacteria</taxon>
        <taxon>Pseudomonadati</taxon>
        <taxon>Pseudomonadota</taxon>
        <taxon>Alphaproteobacteria</taxon>
        <taxon>Rhodobacterales</taxon>
        <taxon>Roseobacteraceae</taxon>
        <taxon>Ruegeria</taxon>
    </lineage>
</organism>
<keyword evidence="5 7" id="KW-1133">Transmembrane helix</keyword>
<gene>
    <name evidence="10" type="ORF">GS634_14865</name>
</gene>
<dbReference type="InterPro" id="IPR036837">
    <property type="entry name" value="Cation_efflux_CTD_sf"/>
</dbReference>
<feature type="transmembrane region" description="Helical" evidence="7">
    <location>
        <begin position="117"/>
        <end position="135"/>
    </location>
</feature>
<evidence type="ECO:0000256" key="2">
    <source>
        <dbReference type="ARBA" id="ARBA00008114"/>
    </source>
</evidence>
<feature type="transmembrane region" description="Helical" evidence="7">
    <location>
        <begin position="12"/>
        <end position="32"/>
    </location>
</feature>
<dbReference type="InterPro" id="IPR058533">
    <property type="entry name" value="Cation_efflux_TM"/>
</dbReference>
<evidence type="ECO:0000256" key="6">
    <source>
        <dbReference type="ARBA" id="ARBA00023136"/>
    </source>
</evidence>
<keyword evidence="3" id="KW-0813">Transport</keyword>
<dbReference type="PANTHER" id="PTHR43840:SF15">
    <property type="entry name" value="MITOCHONDRIAL METAL TRANSPORTER 1-RELATED"/>
    <property type="match status" value="1"/>
</dbReference>
<dbReference type="InterPro" id="IPR050291">
    <property type="entry name" value="CDF_Transporter"/>
</dbReference>
<dbReference type="GO" id="GO:0006882">
    <property type="term" value="P:intracellular zinc ion homeostasis"/>
    <property type="evidence" value="ECO:0007669"/>
    <property type="project" value="TreeGrafter"/>
</dbReference>
<evidence type="ECO:0000256" key="5">
    <source>
        <dbReference type="ARBA" id="ARBA00022989"/>
    </source>
</evidence>
<dbReference type="InterPro" id="IPR027469">
    <property type="entry name" value="Cation_efflux_TMD_sf"/>
</dbReference>
<evidence type="ECO:0000259" key="8">
    <source>
        <dbReference type="Pfam" id="PF01545"/>
    </source>
</evidence>
<comment type="subcellular location">
    <subcellularLocation>
        <location evidence="1">Membrane</location>
        <topology evidence="1">Multi-pass membrane protein</topology>
    </subcellularLocation>
</comment>
<keyword evidence="6 7" id="KW-0472">Membrane</keyword>
<dbReference type="Pfam" id="PF16916">
    <property type="entry name" value="ZT_dimer"/>
    <property type="match status" value="1"/>
</dbReference>
<evidence type="ECO:0000313" key="10">
    <source>
        <dbReference type="EMBL" id="NOE19408.1"/>
    </source>
</evidence>
<evidence type="ECO:0000313" key="11">
    <source>
        <dbReference type="Proteomes" id="UP000597886"/>
    </source>
</evidence>
<feature type="transmembrane region" description="Helical" evidence="7">
    <location>
        <begin position="79"/>
        <end position="97"/>
    </location>
</feature>
<name>A0AA91BUT4_9RHOB</name>
<accession>A0AA91BUT4</accession>
<keyword evidence="4 7" id="KW-0812">Transmembrane</keyword>
<dbReference type="GO" id="GO:0005886">
    <property type="term" value="C:plasma membrane"/>
    <property type="evidence" value="ECO:0007669"/>
    <property type="project" value="TreeGrafter"/>
</dbReference>
<dbReference type="InterPro" id="IPR002524">
    <property type="entry name" value="Cation_efflux"/>
</dbReference>
<dbReference type="Gene3D" id="1.20.1510.10">
    <property type="entry name" value="Cation efflux protein transmembrane domain"/>
    <property type="match status" value="1"/>
</dbReference>
<dbReference type="InterPro" id="IPR027470">
    <property type="entry name" value="Cation_efflux_CTD"/>
</dbReference>
<dbReference type="AlphaFoldDB" id="A0AA91BUT4"/>
<dbReference type="GO" id="GO:0015341">
    <property type="term" value="F:zinc efflux antiporter activity"/>
    <property type="evidence" value="ECO:0007669"/>
    <property type="project" value="TreeGrafter"/>
</dbReference>
<sequence>MEGRGQMTQKIALWSIPISLAVLALKLLAWWLTGSVALLSDAMESTVNVAAALLAYFAVRVANKPPDENHPFGHKKAEYLSAVVEGALIVLAAFLIIREAVLALSTPHLEDAPFLGIAVNVIATGVNGAWAYLLLKIGRREGSPALEASSRHIFTDVMTSAGVIAGLILALVTGWLILDPILAILVALNILWEGWKVIRASVDGLMDVSLSDHDLQVVSSTIESNLGAALEYHDLKGRRSANVIFVEFHLVVDGAVSVSAAHDICNEIEHALERLYPGSVFFIHLEPDDELKGNGAKPSQVS</sequence>
<dbReference type="NCBIfam" id="TIGR01297">
    <property type="entry name" value="CDF"/>
    <property type="match status" value="1"/>
</dbReference>
<dbReference type="Gene3D" id="3.30.70.1350">
    <property type="entry name" value="Cation efflux protein, cytoplasmic domain"/>
    <property type="match status" value="1"/>
</dbReference>
<dbReference type="SUPFAM" id="SSF161111">
    <property type="entry name" value="Cation efflux protein transmembrane domain-like"/>
    <property type="match status" value="1"/>
</dbReference>
<dbReference type="SUPFAM" id="SSF160240">
    <property type="entry name" value="Cation efflux protein cytoplasmic domain-like"/>
    <property type="match status" value="1"/>
</dbReference>